<accession>A0AA88XE62</accession>
<name>A0AA88XE62_PINIB</name>
<organism evidence="1 2">
    <name type="scientific">Pinctada imbricata</name>
    <name type="common">Atlantic pearl-oyster</name>
    <name type="synonym">Pinctada martensii</name>
    <dbReference type="NCBI Taxonomy" id="66713"/>
    <lineage>
        <taxon>Eukaryota</taxon>
        <taxon>Metazoa</taxon>
        <taxon>Spiralia</taxon>
        <taxon>Lophotrochozoa</taxon>
        <taxon>Mollusca</taxon>
        <taxon>Bivalvia</taxon>
        <taxon>Autobranchia</taxon>
        <taxon>Pteriomorphia</taxon>
        <taxon>Pterioida</taxon>
        <taxon>Pterioidea</taxon>
        <taxon>Pteriidae</taxon>
        <taxon>Pinctada</taxon>
    </lineage>
</organism>
<protein>
    <submittedName>
        <fullName evidence="1">Uncharacterized protein</fullName>
    </submittedName>
</protein>
<evidence type="ECO:0000313" key="1">
    <source>
        <dbReference type="EMBL" id="KAK3083534.1"/>
    </source>
</evidence>
<dbReference type="PANTHER" id="PTHR21446">
    <property type="entry name" value="DUF3504 DOMAIN-CONTAINING PROTEIN"/>
    <property type="match status" value="1"/>
</dbReference>
<evidence type="ECO:0000313" key="2">
    <source>
        <dbReference type="Proteomes" id="UP001186944"/>
    </source>
</evidence>
<dbReference type="PANTHER" id="PTHR21446:SF12">
    <property type="entry name" value="POTASSIUM CHANNEL TETRAMERIZATION DOMAIN CONTAINING 1"/>
    <property type="match status" value="1"/>
</dbReference>
<reference evidence="1" key="1">
    <citation type="submission" date="2019-08" db="EMBL/GenBank/DDBJ databases">
        <title>The improved chromosome-level genome for the pearl oyster Pinctada fucata martensii using PacBio sequencing and Hi-C.</title>
        <authorList>
            <person name="Zheng Z."/>
        </authorList>
    </citation>
    <scope>NUCLEOTIDE SEQUENCE</scope>
    <source>
        <strain evidence="1">ZZ-2019</strain>
        <tissue evidence="1">Adductor muscle</tissue>
    </source>
</reference>
<dbReference type="Proteomes" id="UP001186944">
    <property type="component" value="Unassembled WGS sequence"/>
</dbReference>
<sequence>WCLETGMDVNMTTITPTELATILTRFYCEVRPVQSENRLGSMPQVQAEEYHKSSMKALRNAINRYIQDIGRNVDIVRDSDFKVANRVFNGMLKDRMKTGASRPVSHKSIISDDDLHLINGYFQNAADAPIILRQYIWYAISIHFVTRGMEMHHQLRTDSFSFQKD</sequence>
<dbReference type="InterPro" id="IPR052787">
    <property type="entry name" value="MAVS"/>
</dbReference>
<proteinExistence type="predicted"/>
<gene>
    <name evidence="1" type="ORF">FSP39_024893</name>
</gene>
<dbReference type="EMBL" id="VSWD01000014">
    <property type="protein sequence ID" value="KAK3083534.1"/>
    <property type="molecule type" value="Genomic_DNA"/>
</dbReference>
<dbReference type="AlphaFoldDB" id="A0AA88XE62"/>
<keyword evidence="2" id="KW-1185">Reference proteome</keyword>
<comment type="caution">
    <text evidence="1">The sequence shown here is derived from an EMBL/GenBank/DDBJ whole genome shotgun (WGS) entry which is preliminary data.</text>
</comment>
<feature type="non-terminal residue" evidence="1">
    <location>
        <position position="1"/>
    </location>
</feature>